<dbReference type="Proteomes" id="UP001501343">
    <property type="component" value="Unassembled WGS sequence"/>
</dbReference>
<protein>
    <recommendedName>
        <fullName evidence="2">HNH nuclease domain-containing protein</fullName>
    </recommendedName>
</protein>
<reference evidence="4" key="1">
    <citation type="journal article" date="2019" name="Int. J. Syst. Evol. Microbiol.">
        <title>The Global Catalogue of Microorganisms (GCM) 10K type strain sequencing project: providing services to taxonomists for standard genome sequencing and annotation.</title>
        <authorList>
            <consortium name="The Broad Institute Genomics Platform"/>
            <consortium name="The Broad Institute Genome Sequencing Center for Infectious Disease"/>
            <person name="Wu L."/>
            <person name="Ma J."/>
        </authorList>
    </citation>
    <scope>NUCLEOTIDE SEQUENCE [LARGE SCALE GENOMIC DNA]</scope>
    <source>
        <strain evidence="4">JCM 14900</strain>
    </source>
</reference>
<feature type="region of interest" description="Disordered" evidence="1">
    <location>
        <begin position="455"/>
        <end position="483"/>
    </location>
</feature>
<dbReference type="InterPro" id="IPR003615">
    <property type="entry name" value="HNH_nuc"/>
</dbReference>
<name>A0ABP5AVL1_9MICO</name>
<dbReference type="Pfam" id="PF02720">
    <property type="entry name" value="DUF222"/>
    <property type="match status" value="1"/>
</dbReference>
<dbReference type="SMART" id="SM00507">
    <property type="entry name" value="HNHc"/>
    <property type="match status" value="1"/>
</dbReference>
<sequence length="483" mass="52970">MFTSEPQIEPPDIAALLDAERFAAAEAWEPDAANASDADCDEHFGGAWHDRAAQVAERDQEQLLFEWERSTRQVACWQGEQTRILAAALDHALVRGRPSAVRDDSSMAVREMATELACAAGMSDRTIERQMNDATILRDRFPATFAALRDGHFSRAHAQVIAEEGVRLSDDDARSGYEAVMLDRGAGMTAGRLRALGKSIAEQFEPTSFTERHRRARQGRRAIVRDGDDGMAEMWMQGPAVLIHGAFDRATQMARVIADAEHAASDGSDAEQRTLDQIRFDVLNDLLLTGHPTTVAAKTDGGSGVASIQAIVQISIPAATLVGGDRPAHLAGHGPVDADTARILAGSATIWDAVFTCPTTGAILAVDRRFPNEAQRRHLRARDEHCRFPGCRMPTWRSDIDHTIDHQHGGETSVRNLAHLCRRHHMLKHATAWTVEQVDDELVWKSPLGRVYTDKSPPTVRFLEPPPPPPGRNGGIVGDEPSW</sequence>
<organism evidence="3 4">
    <name type="scientific">Microbacterium aoyamense</name>
    <dbReference type="NCBI Taxonomy" id="344166"/>
    <lineage>
        <taxon>Bacteria</taxon>
        <taxon>Bacillati</taxon>
        <taxon>Actinomycetota</taxon>
        <taxon>Actinomycetes</taxon>
        <taxon>Micrococcales</taxon>
        <taxon>Microbacteriaceae</taxon>
        <taxon>Microbacterium</taxon>
    </lineage>
</organism>
<dbReference type="Gene3D" id="1.10.30.50">
    <property type="match status" value="1"/>
</dbReference>
<feature type="domain" description="HNH nuclease" evidence="2">
    <location>
        <begin position="374"/>
        <end position="426"/>
    </location>
</feature>
<dbReference type="EMBL" id="BAAAOF010000002">
    <property type="protein sequence ID" value="GAA1923638.1"/>
    <property type="molecule type" value="Genomic_DNA"/>
</dbReference>
<dbReference type="InterPro" id="IPR003870">
    <property type="entry name" value="DUF222"/>
</dbReference>
<dbReference type="CDD" id="cd00085">
    <property type="entry name" value="HNHc"/>
    <property type="match status" value="1"/>
</dbReference>
<evidence type="ECO:0000256" key="1">
    <source>
        <dbReference type="SAM" id="MobiDB-lite"/>
    </source>
</evidence>
<evidence type="ECO:0000259" key="2">
    <source>
        <dbReference type="SMART" id="SM00507"/>
    </source>
</evidence>
<gene>
    <name evidence="3" type="ORF">GCM10009775_15000</name>
</gene>
<comment type="caution">
    <text evidence="3">The sequence shown here is derived from an EMBL/GenBank/DDBJ whole genome shotgun (WGS) entry which is preliminary data.</text>
</comment>
<evidence type="ECO:0000313" key="4">
    <source>
        <dbReference type="Proteomes" id="UP001501343"/>
    </source>
</evidence>
<evidence type="ECO:0000313" key="3">
    <source>
        <dbReference type="EMBL" id="GAA1923638.1"/>
    </source>
</evidence>
<dbReference type="RefSeq" id="WP_308221639.1">
    <property type="nucleotide sequence ID" value="NZ_BAAAOF010000002.1"/>
</dbReference>
<accession>A0ABP5AVL1</accession>
<proteinExistence type="predicted"/>
<keyword evidence="4" id="KW-1185">Reference proteome</keyword>